<feature type="non-terminal residue" evidence="1">
    <location>
        <position position="97"/>
    </location>
</feature>
<protein>
    <submittedName>
        <fullName evidence="1">Uncharacterized protein</fullName>
    </submittedName>
</protein>
<organism evidence="1 2">
    <name type="scientific">Marasmius tenuissimus</name>
    <dbReference type="NCBI Taxonomy" id="585030"/>
    <lineage>
        <taxon>Eukaryota</taxon>
        <taxon>Fungi</taxon>
        <taxon>Dikarya</taxon>
        <taxon>Basidiomycota</taxon>
        <taxon>Agaricomycotina</taxon>
        <taxon>Agaricomycetes</taxon>
        <taxon>Agaricomycetidae</taxon>
        <taxon>Agaricales</taxon>
        <taxon>Marasmiineae</taxon>
        <taxon>Marasmiaceae</taxon>
        <taxon>Marasmius</taxon>
    </lineage>
</organism>
<dbReference type="Proteomes" id="UP001437256">
    <property type="component" value="Unassembled WGS sequence"/>
</dbReference>
<evidence type="ECO:0000313" key="2">
    <source>
        <dbReference type="Proteomes" id="UP001437256"/>
    </source>
</evidence>
<proteinExistence type="predicted"/>
<sequence length="97" mass="10665">MSTFFANAQNFAVDGGNFSIVQGDQNNYYRQQISQVSEATSASSSPLASGFRSITEATSSGTIATVQVNGNQINHIVQREEKEHTEFDDFRNIKRGD</sequence>
<dbReference type="EMBL" id="JBBXMP010000286">
    <property type="protein sequence ID" value="KAL0058675.1"/>
    <property type="molecule type" value="Genomic_DNA"/>
</dbReference>
<evidence type="ECO:0000313" key="1">
    <source>
        <dbReference type="EMBL" id="KAL0058675.1"/>
    </source>
</evidence>
<gene>
    <name evidence="1" type="ORF">AAF712_014636</name>
</gene>
<comment type="caution">
    <text evidence="1">The sequence shown here is derived from an EMBL/GenBank/DDBJ whole genome shotgun (WGS) entry which is preliminary data.</text>
</comment>
<name>A0ABR2ZBG5_9AGAR</name>
<reference evidence="1 2" key="1">
    <citation type="submission" date="2024-05" db="EMBL/GenBank/DDBJ databases">
        <title>A draft genome resource for the thread blight pathogen Marasmius tenuissimus strain MS-2.</title>
        <authorList>
            <person name="Yulfo-Soto G.E."/>
            <person name="Baruah I.K."/>
            <person name="Amoako-Attah I."/>
            <person name="Bukari Y."/>
            <person name="Meinhardt L.W."/>
            <person name="Bailey B.A."/>
            <person name="Cohen S.P."/>
        </authorList>
    </citation>
    <scope>NUCLEOTIDE SEQUENCE [LARGE SCALE GENOMIC DNA]</scope>
    <source>
        <strain evidence="1 2">MS-2</strain>
    </source>
</reference>
<keyword evidence="2" id="KW-1185">Reference proteome</keyword>
<accession>A0ABR2ZBG5</accession>